<protein>
    <submittedName>
        <fullName evidence="1">Uncharacterized protein</fullName>
    </submittedName>
</protein>
<accession>A0A9X0AMR4</accession>
<dbReference type="OrthoDB" id="3477795at2759"/>
<keyword evidence="2" id="KW-1185">Reference proteome</keyword>
<organism evidence="1 2">
    <name type="scientific">Sclerotinia nivalis</name>
    <dbReference type="NCBI Taxonomy" id="352851"/>
    <lineage>
        <taxon>Eukaryota</taxon>
        <taxon>Fungi</taxon>
        <taxon>Dikarya</taxon>
        <taxon>Ascomycota</taxon>
        <taxon>Pezizomycotina</taxon>
        <taxon>Leotiomycetes</taxon>
        <taxon>Helotiales</taxon>
        <taxon>Sclerotiniaceae</taxon>
        <taxon>Sclerotinia</taxon>
    </lineage>
</organism>
<dbReference type="Proteomes" id="UP001152300">
    <property type="component" value="Unassembled WGS sequence"/>
</dbReference>
<dbReference type="EMBL" id="JAPEIS010000006">
    <property type="protein sequence ID" value="KAJ8065662.1"/>
    <property type="molecule type" value="Genomic_DNA"/>
</dbReference>
<evidence type="ECO:0000313" key="2">
    <source>
        <dbReference type="Proteomes" id="UP001152300"/>
    </source>
</evidence>
<name>A0A9X0AMR4_9HELO</name>
<dbReference type="AlphaFoldDB" id="A0A9X0AMR4"/>
<evidence type="ECO:0000313" key="1">
    <source>
        <dbReference type="EMBL" id="KAJ8065662.1"/>
    </source>
</evidence>
<sequence length="305" mass="36637">MQGLGYGDNIVLYYDELRDLMTPETFLFGMSKHVKYWHEDLLNFAIPHMAVLAPLEVNGYWKNYSRRTQLIFRSSLNTVNSRKLGPLVDITSLPPDEQKRLRRDLDTRESTELLMSEILMNYELYYRSEPDSTKKRERPMQGWYRPMAWHKLPGLTGISGDIYNLDKMQRKWKAKNVSWRRWIVQKLPLLIYFDMVLRWIERIFIDSFSKDDIPLNEGHRWPVEAVWDSREEDGKVWYLVETRRKGRTNWGHWPSEELGPGAYEKVNDFHFVSPGRRKGNVKMGWWDYGKRLFGRFVWHMYDEGE</sequence>
<proteinExistence type="predicted"/>
<comment type="caution">
    <text evidence="1">The sequence shown here is derived from an EMBL/GenBank/DDBJ whole genome shotgun (WGS) entry which is preliminary data.</text>
</comment>
<reference evidence="1" key="1">
    <citation type="submission" date="2022-11" db="EMBL/GenBank/DDBJ databases">
        <title>Genome Resource of Sclerotinia nivalis Strain SnTB1, a Plant Pathogen Isolated from American Ginseng.</title>
        <authorList>
            <person name="Fan S."/>
        </authorList>
    </citation>
    <scope>NUCLEOTIDE SEQUENCE</scope>
    <source>
        <strain evidence="1">SnTB1</strain>
    </source>
</reference>
<gene>
    <name evidence="1" type="ORF">OCU04_006334</name>
</gene>